<dbReference type="EC" id="3.1.1.85" evidence="5"/>
<comment type="caution">
    <text evidence="7">The sequence shown here is derived from an EMBL/GenBank/DDBJ whole genome shotgun (WGS) entry which is preliminary data.</text>
</comment>
<evidence type="ECO:0000256" key="2">
    <source>
        <dbReference type="ARBA" id="ARBA00022490"/>
    </source>
</evidence>
<feature type="active site" evidence="5">
    <location>
        <position position="199"/>
    </location>
</feature>
<dbReference type="PANTHER" id="PTHR43194:SF5">
    <property type="entry name" value="PIMELOYL-[ACYL-CARRIER PROTEIN] METHYL ESTER ESTERASE"/>
    <property type="match status" value="1"/>
</dbReference>
<dbReference type="NCBIfam" id="TIGR01738">
    <property type="entry name" value="bioH"/>
    <property type="match status" value="1"/>
</dbReference>
<evidence type="ECO:0000259" key="6">
    <source>
        <dbReference type="Pfam" id="PF00561"/>
    </source>
</evidence>
<reference evidence="8" key="1">
    <citation type="journal article" date="2019" name="Int. J. Syst. Evol. Microbiol.">
        <title>The Global Catalogue of Microorganisms (GCM) 10K type strain sequencing project: providing services to taxonomists for standard genome sequencing and annotation.</title>
        <authorList>
            <consortium name="The Broad Institute Genomics Platform"/>
            <consortium name="The Broad Institute Genome Sequencing Center for Infectious Disease"/>
            <person name="Wu L."/>
            <person name="Ma J."/>
        </authorList>
    </citation>
    <scope>NUCLEOTIDE SEQUENCE [LARGE SCALE GENOMIC DNA]</scope>
    <source>
        <strain evidence="8">KCTC 42730</strain>
    </source>
</reference>
<gene>
    <name evidence="5 7" type="primary">bioH</name>
    <name evidence="7" type="ORF">ACFOEE_20200</name>
</gene>
<dbReference type="InterPro" id="IPR000073">
    <property type="entry name" value="AB_hydrolase_1"/>
</dbReference>
<protein>
    <recommendedName>
        <fullName evidence="5">Pimeloyl-[acyl-carrier protein] methyl ester esterase</fullName>
        <ecNumber evidence="5">3.1.1.85</ecNumber>
    </recommendedName>
    <alternativeName>
        <fullName evidence="5">Biotin synthesis protein BioH</fullName>
    </alternativeName>
    <alternativeName>
        <fullName evidence="5">Carboxylesterase BioH</fullName>
    </alternativeName>
</protein>
<evidence type="ECO:0000313" key="7">
    <source>
        <dbReference type="EMBL" id="MFC3034834.1"/>
    </source>
</evidence>
<dbReference type="RefSeq" id="WP_377128869.1">
    <property type="nucleotide sequence ID" value="NZ_JBHRSD010000048.1"/>
</dbReference>
<dbReference type="InterPro" id="IPR010076">
    <property type="entry name" value="BioH"/>
</dbReference>
<evidence type="ECO:0000256" key="1">
    <source>
        <dbReference type="ARBA" id="ARBA00022487"/>
    </source>
</evidence>
<dbReference type="EMBL" id="JBHRSD010000048">
    <property type="protein sequence ID" value="MFC3034834.1"/>
    <property type="molecule type" value="Genomic_DNA"/>
</dbReference>
<evidence type="ECO:0000313" key="8">
    <source>
        <dbReference type="Proteomes" id="UP001595453"/>
    </source>
</evidence>
<keyword evidence="8" id="KW-1185">Reference proteome</keyword>
<dbReference type="Proteomes" id="UP001595453">
    <property type="component" value="Unassembled WGS sequence"/>
</dbReference>
<dbReference type="GO" id="GO:0090499">
    <property type="term" value="F:pimelyl-[acyl-carrier protein] methyl ester esterase activity"/>
    <property type="evidence" value="ECO:0007669"/>
    <property type="project" value="UniProtKB-EC"/>
</dbReference>
<dbReference type="SUPFAM" id="SSF53474">
    <property type="entry name" value="alpha/beta-Hydrolases"/>
    <property type="match status" value="1"/>
</dbReference>
<feature type="active site" description="Nucleophile" evidence="5">
    <location>
        <position position="74"/>
    </location>
</feature>
<comment type="pathway">
    <text evidence="5">Cofactor biosynthesis; biotin biosynthesis.</text>
</comment>
<dbReference type="PANTHER" id="PTHR43194">
    <property type="entry name" value="HYDROLASE ALPHA/BETA FOLD FAMILY"/>
    <property type="match status" value="1"/>
</dbReference>
<keyword evidence="4 5" id="KW-0378">Hydrolase</keyword>
<dbReference type="InterPro" id="IPR029058">
    <property type="entry name" value="AB_hydrolase_fold"/>
</dbReference>
<dbReference type="HAMAP" id="MF_01260">
    <property type="entry name" value="Carboxylester"/>
    <property type="match status" value="1"/>
</dbReference>
<dbReference type="Gene3D" id="3.40.50.1820">
    <property type="entry name" value="alpha/beta hydrolase"/>
    <property type="match status" value="1"/>
</dbReference>
<dbReference type="PRINTS" id="PR00111">
    <property type="entry name" value="ABHYDROLASE"/>
</dbReference>
<evidence type="ECO:0000256" key="5">
    <source>
        <dbReference type="HAMAP-Rule" id="MF_01260"/>
    </source>
</evidence>
<comment type="catalytic activity">
    <reaction evidence="5">
        <text>6-carboxyhexanoyl-[ACP] methyl ester + H2O = 6-carboxyhexanoyl-[ACP] + methanol + H(+)</text>
        <dbReference type="Rhea" id="RHEA:42700"/>
        <dbReference type="Rhea" id="RHEA-COMP:9955"/>
        <dbReference type="Rhea" id="RHEA-COMP:10186"/>
        <dbReference type="ChEBI" id="CHEBI:15377"/>
        <dbReference type="ChEBI" id="CHEBI:15378"/>
        <dbReference type="ChEBI" id="CHEBI:17790"/>
        <dbReference type="ChEBI" id="CHEBI:78846"/>
        <dbReference type="ChEBI" id="CHEBI:82735"/>
        <dbReference type="EC" id="3.1.1.85"/>
    </reaction>
</comment>
<feature type="binding site" evidence="5">
    <location>
        <begin position="135"/>
        <end position="139"/>
    </location>
    <ligand>
        <name>substrate</name>
    </ligand>
</feature>
<name>A0ABV7CQ82_9GAMM</name>
<feature type="domain" description="AB hydrolase-1" evidence="6">
    <location>
        <begin position="5"/>
        <end position="233"/>
    </location>
</feature>
<feature type="binding site" evidence="5">
    <location>
        <position position="11"/>
    </location>
    <ligand>
        <name>substrate</name>
    </ligand>
</feature>
<dbReference type="Pfam" id="PF00561">
    <property type="entry name" value="Abhydrolase_1"/>
    <property type="match status" value="1"/>
</dbReference>
<sequence>MQSNLVLLHGWGMNKAVWQLVQQDLQSAGYNQVLALDLPGFGNAPWLQAEYDLTTAVTELAAHIPEQSTLVAWSMAGLFALHLAQAYPNKVRKIILVGSSPYFLESPQWPGIKALVLAQFQAALLQDTGKTIERFLAIQAMGSEHAKQDIKRLREWLATSPTPNTVALAGGLTLLADCDLRALFCALPIPIYGIFGRLDSLVPERAVAAMQQLNPAFRAEILPKASHAPFISHREEFVSILKSML</sequence>
<organism evidence="7 8">
    <name type="scientific">Pseudoalteromonas fenneropenaei</name>
    <dbReference type="NCBI Taxonomy" id="1737459"/>
    <lineage>
        <taxon>Bacteria</taxon>
        <taxon>Pseudomonadati</taxon>
        <taxon>Pseudomonadota</taxon>
        <taxon>Gammaproteobacteria</taxon>
        <taxon>Alteromonadales</taxon>
        <taxon>Pseudoalteromonadaceae</taxon>
        <taxon>Pseudoalteromonas</taxon>
    </lineage>
</organism>
<feature type="binding site" evidence="5">
    <location>
        <position position="227"/>
    </location>
    <ligand>
        <name>substrate</name>
    </ligand>
</feature>
<comment type="similarity">
    <text evidence="5">Belongs to the AB hydrolase superfamily. Carboxylesterase BioH family.</text>
</comment>
<accession>A0ABV7CQ82</accession>
<feature type="binding site" evidence="5">
    <location>
        <begin position="74"/>
        <end position="75"/>
    </location>
    <ligand>
        <name>substrate</name>
    </ligand>
</feature>
<feature type="active site" evidence="5">
    <location>
        <position position="227"/>
    </location>
</feature>
<comment type="function">
    <text evidence="5">The physiological role of BioH is to remove the methyl group introduced by BioC when the pimeloyl moiety is complete. It allows to synthesize pimeloyl-ACP via the fatty acid synthetic pathway through the hydrolysis of the ester bonds of pimeloyl-ACP esters.</text>
</comment>
<keyword evidence="3 5" id="KW-0093">Biotin biosynthesis</keyword>
<evidence type="ECO:0000256" key="3">
    <source>
        <dbReference type="ARBA" id="ARBA00022756"/>
    </source>
</evidence>
<keyword evidence="1 5" id="KW-0719">Serine esterase</keyword>
<comment type="subcellular location">
    <subcellularLocation>
        <location evidence="5">Cytoplasm</location>
    </subcellularLocation>
</comment>
<dbReference type="InterPro" id="IPR050228">
    <property type="entry name" value="Carboxylesterase_BioH"/>
</dbReference>
<proteinExistence type="inferred from homology"/>
<keyword evidence="2 5" id="KW-0963">Cytoplasm</keyword>
<comment type="subunit">
    <text evidence="5">Monomer.</text>
</comment>
<evidence type="ECO:0000256" key="4">
    <source>
        <dbReference type="ARBA" id="ARBA00022801"/>
    </source>
</evidence>